<dbReference type="EMBL" id="FWFL01000002">
    <property type="protein sequence ID" value="SLN19799.1"/>
    <property type="molecule type" value="Genomic_DNA"/>
</dbReference>
<dbReference type="OrthoDB" id="256574at2"/>
<evidence type="ECO:0000313" key="2">
    <source>
        <dbReference type="Proteomes" id="UP000193827"/>
    </source>
</evidence>
<proteinExistence type="predicted"/>
<dbReference type="InterPro" id="IPR007729">
    <property type="entry name" value="DGOK"/>
</dbReference>
<dbReference type="InterPro" id="IPR042257">
    <property type="entry name" value="DGOK_C"/>
</dbReference>
<sequence>MTAWIAMGRSGAQVTACAMKGVTLLRTAQGVDEAAALSHLDYTADRILRIGDGAPAKLPAPVLPNGGRGLPGFTQDNPPDVIGGWVRLWIIGFLAQHENWDGVICACEGDVTHWIHISAREAVSCQSFLTQRLVTALGGTLPPDDAAIDDSLSRPERLAAHLRIAEVTGNTAAVTGHLIGAELAAARAYWLGQQVALIAADRDASGYGAALNAQGVPLTSFTPEALMPAALAALGKEFGLTG</sequence>
<organism evidence="1 2">
    <name type="scientific">Roseovarius litorisediminis</name>
    <dbReference type="NCBI Taxonomy" id="1312363"/>
    <lineage>
        <taxon>Bacteria</taxon>
        <taxon>Pseudomonadati</taxon>
        <taxon>Pseudomonadota</taxon>
        <taxon>Alphaproteobacteria</taxon>
        <taxon>Rhodobacterales</taxon>
        <taxon>Roseobacteraceae</taxon>
        <taxon>Roseovarius</taxon>
    </lineage>
</organism>
<dbReference type="Gene3D" id="3.30.420.310">
    <property type="entry name" value="2-keto-3-deoxy-galactonokinase, C-terminal domain"/>
    <property type="match status" value="1"/>
</dbReference>
<evidence type="ECO:0000313" key="1">
    <source>
        <dbReference type="EMBL" id="SLN19799.1"/>
    </source>
</evidence>
<protein>
    <submittedName>
        <fullName evidence="1">2-keto-3-deoxy-galactonokinase</fullName>
    </submittedName>
</protein>
<dbReference type="GO" id="GO:0034194">
    <property type="term" value="P:D-galactonate catabolic process"/>
    <property type="evidence" value="ECO:0007669"/>
    <property type="project" value="InterPro"/>
</dbReference>
<name>A0A1Y5RQ30_9RHOB</name>
<accession>A0A1Y5RQ30</accession>
<keyword evidence="1" id="KW-0808">Transferase</keyword>
<dbReference type="Proteomes" id="UP000193827">
    <property type="component" value="Unassembled WGS sequence"/>
</dbReference>
<dbReference type="RefSeq" id="WP_085891083.1">
    <property type="nucleotide sequence ID" value="NZ_FWFL01000002.1"/>
</dbReference>
<dbReference type="Pfam" id="PF05035">
    <property type="entry name" value="DGOK"/>
    <property type="match status" value="1"/>
</dbReference>
<keyword evidence="1" id="KW-0418">Kinase</keyword>
<dbReference type="GO" id="GO:0008671">
    <property type="term" value="F:2-dehydro-3-deoxygalactonokinase activity"/>
    <property type="evidence" value="ECO:0007669"/>
    <property type="project" value="InterPro"/>
</dbReference>
<gene>
    <name evidence="1" type="ORF">PEL8287_00816</name>
</gene>
<dbReference type="AlphaFoldDB" id="A0A1Y5RQ30"/>
<keyword evidence="2" id="KW-1185">Reference proteome</keyword>
<reference evidence="1 2" key="1">
    <citation type="submission" date="2017-03" db="EMBL/GenBank/DDBJ databases">
        <authorList>
            <person name="Afonso C.L."/>
            <person name="Miller P.J."/>
            <person name="Scott M.A."/>
            <person name="Spackman E."/>
            <person name="Goraichik I."/>
            <person name="Dimitrov K.M."/>
            <person name="Suarez D.L."/>
            <person name="Swayne D.E."/>
        </authorList>
    </citation>
    <scope>NUCLEOTIDE SEQUENCE [LARGE SCALE GENOMIC DNA]</scope>
    <source>
        <strain evidence="1 2">CECT 8287</strain>
    </source>
</reference>